<dbReference type="PROSITE" id="PS51375">
    <property type="entry name" value="PPR"/>
    <property type="match status" value="1"/>
</dbReference>
<gene>
    <name evidence="3" type="ORF">RMAR0315_LOCUS9401</name>
</gene>
<dbReference type="PANTHER" id="PTHR47447">
    <property type="entry name" value="OS03G0856100 PROTEIN"/>
    <property type="match status" value="1"/>
</dbReference>
<reference evidence="3" key="1">
    <citation type="submission" date="2021-01" db="EMBL/GenBank/DDBJ databases">
        <authorList>
            <person name="Corre E."/>
            <person name="Pelletier E."/>
            <person name="Niang G."/>
            <person name="Scheremetjew M."/>
            <person name="Finn R."/>
            <person name="Kale V."/>
            <person name="Holt S."/>
            <person name="Cochrane G."/>
            <person name="Meng A."/>
            <person name="Brown T."/>
            <person name="Cohen L."/>
        </authorList>
    </citation>
    <scope>NUCLEOTIDE SEQUENCE</scope>
    <source>
        <strain evidence="3">UTEX LB 2760</strain>
    </source>
</reference>
<evidence type="ECO:0008006" key="4">
    <source>
        <dbReference type="Google" id="ProtNLM"/>
    </source>
</evidence>
<evidence type="ECO:0000256" key="2">
    <source>
        <dbReference type="PROSITE-ProRule" id="PRU00708"/>
    </source>
</evidence>
<dbReference type="EMBL" id="HBEK01017220">
    <property type="protein sequence ID" value="CAD8399409.1"/>
    <property type="molecule type" value="Transcribed_RNA"/>
</dbReference>
<organism evidence="3">
    <name type="scientific">Rhodosorus marinus</name>
    <dbReference type="NCBI Taxonomy" id="101924"/>
    <lineage>
        <taxon>Eukaryota</taxon>
        <taxon>Rhodophyta</taxon>
        <taxon>Stylonematophyceae</taxon>
        <taxon>Stylonematales</taxon>
        <taxon>Stylonemataceae</taxon>
        <taxon>Rhodosorus</taxon>
    </lineage>
</organism>
<accession>A0A7S0BQE8</accession>
<evidence type="ECO:0000256" key="1">
    <source>
        <dbReference type="ARBA" id="ARBA00022737"/>
    </source>
</evidence>
<dbReference type="NCBIfam" id="TIGR00756">
    <property type="entry name" value="PPR"/>
    <property type="match status" value="1"/>
</dbReference>
<name>A0A7S0BQE8_9RHOD</name>
<dbReference type="Pfam" id="PF13812">
    <property type="entry name" value="PPR_3"/>
    <property type="match status" value="1"/>
</dbReference>
<dbReference type="InterPro" id="IPR002885">
    <property type="entry name" value="PPR_rpt"/>
</dbReference>
<dbReference type="AlphaFoldDB" id="A0A7S0BQE8"/>
<proteinExistence type="predicted"/>
<sequence length="328" mass="37147">MNDYGLKPTRNSYNSLLICLGKCRDKAAVLGVLETMYNSGDPDMMPNSKTFTGLLSALCVARRRELAVAVFQDCAEHIAQLNSPVVYNFMIEASTMTKDVQWAEDVYKSMRDHRITPNANTYVALAGFCCSRQEIPKASEYLANCLDQKMKIEGHGLTRLIECLAFGGLFKDAIALAEFSRDSPFPVELFSLELNDWRKLNLWVAFVRGCIKRIRFPEVASEPRTRIQAEISYVSTSPEVALETILAAENGLKRLSSPGRRPPDWLSLRVMQAAHYYGLPEICARVRTNYFLSTRDFRRKMNLSGPVPTTAMVRRQLREKEIPLRSQS</sequence>
<dbReference type="InterPro" id="IPR011990">
    <property type="entry name" value="TPR-like_helical_dom_sf"/>
</dbReference>
<evidence type="ECO:0000313" key="3">
    <source>
        <dbReference type="EMBL" id="CAD8399409.1"/>
    </source>
</evidence>
<dbReference type="PANTHER" id="PTHR47447:SF17">
    <property type="entry name" value="OS12G0638900 PROTEIN"/>
    <property type="match status" value="1"/>
</dbReference>
<keyword evidence="1" id="KW-0677">Repeat</keyword>
<dbReference type="Gene3D" id="1.25.40.10">
    <property type="entry name" value="Tetratricopeptide repeat domain"/>
    <property type="match status" value="2"/>
</dbReference>
<protein>
    <recommendedName>
        <fullName evidence="4">Pentacotripeptide-repeat region of PRORP domain-containing protein</fullName>
    </recommendedName>
</protein>
<feature type="repeat" description="PPR" evidence="2">
    <location>
        <begin position="83"/>
        <end position="117"/>
    </location>
</feature>